<evidence type="ECO:0000313" key="2">
    <source>
        <dbReference type="EMBL" id="BAY58630.1"/>
    </source>
</evidence>
<sequence>MTATFNRRIEAGQRITYSDRTWAHFKLMQQSLEGVSGVHLSYFKGEIELFMPGRDHEIFSRIIGLLIMLFCIDRGIRFLPTGSMTQEKKGECAIEADESYCIGDRKSTPDLSIEVVFTSGSETKLAKYQVLEVPEVWFWEDGVFALYGFIDGNYQRLVQSRILPGLDIDLLTRCVLMAETNELEAIATFRQGL</sequence>
<proteinExistence type="predicted"/>
<feature type="domain" description="Putative restriction endonuclease" evidence="1">
    <location>
        <begin position="36"/>
        <end position="159"/>
    </location>
</feature>
<organism evidence="2 3">
    <name type="scientific">Leptolyngbya boryana NIES-2135</name>
    <dbReference type="NCBI Taxonomy" id="1973484"/>
    <lineage>
        <taxon>Bacteria</taxon>
        <taxon>Bacillati</taxon>
        <taxon>Cyanobacteriota</taxon>
        <taxon>Cyanophyceae</taxon>
        <taxon>Leptolyngbyales</taxon>
        <taxon>Leptolyngbyaceae</taxon>
        <taxon>Leptolyngbya group</taxon>
        <taxon>Leptolyngbya</taxon>
    </lineage>
</organism>
<dbReference type="PANTHER" id="PTHR47152:SF4">
    <property type="entry name" value="SLR0445 PROTEIN"/>
    <property type="match status" value="1"/>
</dbReference>
<dbReference type="AlphaFoldDB" id="A0A1Z4JPJ2"/>
<dbReference type="CDD" id="cd06260">
    <property type="entry name" value="DUF820-like"/>
    <property type="match status" value="1"/>
</dbReference>
<dbReference type="EMBL" id="AP018203">
    <property type="protein sequence ID" value="BAY58630.1"/>
    <property type="molecule type" value="Genomic_DNA"/>
</dbReference>
<accession>A0A1Z4JPJ2</accession>
<protein>
    <recommendedName>
        <fullName evidence="1">Putative restriction endonuclease domain-containing protein</fullName>
    </recommendedName>
</protein>
<dbReference type="Proteomes" id="UP000217895">
    <property type="component" value="Chromosome"/>
</dbReference>
<dbReference type="Pfam" id="PF05685">
    <property type="entry name" value="Uma2"/>
    <property type="match status" value="1"/>
</dbReference>
<dbReference type="PANTHER" id="PTHR47152">
    <property type="entry name" value="SLR2084 PROTEIN-RELATED"/>
    <property type="match status" value="1"/>
</dbReference>
<name>A0A1Z4JPJ2_LEPBY</name>
<dbReference type="InterPro" id="IPR008538">
    <property type="entry name" value="Uma2"/>
</dbReference>
<gene>
    <name evidence="2" type="ORF">NIES2135_55030</name>
</gene>
<evidence type="ECO:0000313" key="3">
    <source>
        <dbReference type="Proteomes" id="UP000217895"/>
    </source>
</evidence>
<evidence type="ECO:0000259" key="1">
    <source>
        <dbReference type="Pfam" id="PF05685"/>
    </source>
</evidence>
<keyword evidence="3" id="KW-1185">Reference proteome</keyword>
<reference evidence="2 3" key="1">
    <citation type="submission" date="2017-06" db="EMBL/GenBank/DDBJ databases">
        <title>Genome sequencing of cyanobaciteial culture collection at National Institute for Environmental Studies (NIES).</title>
        <authorList>
            <person name="Hirose Y."/>
            <person name="Shimura Y."/>
            <person name="Fujisawa T."/>
            <person name="Nakamura Y."/>
            <person name="Kawachi M."/>
        </authorList>
    </citation>
    <scope>NUCLEOTIDE SEQUENCE [LARGE SCALE GENOMIC DNA]</scope>
    <source>
        <strain evidence="2 3">NIES-2135</strain>
    </source>
</reference>